<gene>
    <name evidence="6" type="ORF">DFR58_1418</name>
</gene>
<keyword evidence="3" id="KW-0804">Transcription</keyword>
<reference evidence="6 7" key="1">
    <citation type="submission" date="2018-07" db="EMBL/GenBank/DDBJ databases">
        <title>Genomic Encyclopedia of Type Strains, Phase IV (KMG-IV): sequencing the most valuable type-strain genomes for metagenomic binning, comparative biology and taxonomic classification.</title>
        <authorList>
            <person name="Goeker M."/>
        </authorList>
    </citation>
    <scope>NUCLEOTIDE SEQUENCE [LARGE SCALE GENOMIC DNA]</scope>
    <source>
        <strain evidence="6 7">DSM 27016</strain>
    </source>
</reference>
<dbReference type="Proteomes" id="UP000253034">
    <property type="component" value="Unassembled WGS sequence"/>
</dbReference>
<dbReference type="InterPro" id="IPR018060">
    <property type="entry name" value="HTH_AraC"/>
</dbReference>
<evidence type="ECO:0000313" key="7">
    <source>
        <dbReference type="Proteomes" id="UP000253034"/>
    </source>
</evidence>
<proteinExistence type="predicted"/>
<keyword evidence="7" id="KW-1185">Reference proteome</keyword>
<organism evidence="6 7">
    <name type="scientific">Anaerobacterium chartisolvens</name>
    <dbReference type="NCBI Taxonomy" id="1297424"/>
    <lineage>
        <taxon>Bacteria</taxon>
        <taxon>Bacillati</taxon>
        <taxon>Bacillota</taxon>
        <taxon>Clostridia</taxon>
        <taxon>Eubacteriales</taxon>
        <taxon>Oscillospiraceae</taxon>
        <taxon>Anaerobacterium</taxon>
    </lineage>
</organism>
<evidence type="ECO:0000256" key="2">
    <source>
        <dbReference type="ARBA" id="ARBA00023125"/>
    </source>
</evidence>
<dbReference type="InterPro" id="IPR018062">
    <property type="entry name" value="HTH_AraC-typ_CS"/>
</dbReference>
<dbReference type="PRINTS" id="PR00032">
    <property type="entry name" value="HTHARAC"/>
</dbReference>
<evidence type="ECO:0000256" key="1">
    <source>
        <dbReference type="ARBA" id="ARBA00023015"/>
    </source>
</evidence>
<dbReference type="InterPro" id="IPR041522">
    <property type="entry name" value="CdaR_GGDEF"/>
</dbReference>
<evidence type="ECO:0000259" key="5">
    <source>
        <dbReference type="PROSITE" id="PS01124"/>
    </source>
</evidence>
<dbReference type="PANTHER" id="PTHR43280:SF2">
    <property type="entry name" value="HTH-TYPE TRANSCRIPTIONAL REGULATOR EXSA"/>
    <property type="match status" value="1"/>
</dbReference>
<dbReference type="Pfam" id="PF17853">
    <property type="entry name" value="GGDEF_2"/>
    <property type="match status" value="1"/>
</dbReference>
<dbReference type="PROSITE" id="PS00041">
    <property type="entry name" value="HTH_ARAC_FAMILY_1"/>
    <property type="match status" value="1"/>
</dbReference>
<dbReference type="InterPro" id="IPR009057">
    <property type="entry name" value="Homeodomain-like_sf"/>
</dbReference>
<dbReference type="AlphaFoldDB" id="A0A369AHT7"/>
<evidence type="ECO:0000256" key="3">
    <source>
        <dbReference type="ARBA" id="ARBA00023163"/>
    </source>
</evidence>
<dbReference type="GO" id="GO:0003700">
    <property type="term" value="F:DNA-binding transcription factor activity"/>
    <property type="evidence" value="ECO:0007669"/>
    <property type="project" value="InterPro"/>
</dbReference>
<keyword evidence="4" id="KW-0812">Transmembrane</keyword>
<dbReference type="OrthoDB" id="1975037at2"/>
<dbReference type="SUPFAM" id="SSF46689">
    <property type="entry name" value="Homeodomain-like"/>
    <property type="match status" value="2"/>
</dbReference>
<dbReference type="Gene3D" id="1.10.10.60">
    <property type="entry name" value="Homeodomain-like"/>
    <property type="match status" value="2"/>
</dbReference>
<feature type="transmembrane region" description="Helical" evidence="4">
    <location>
        <begin position="16"/>
        <end position="40"/>
    </location>
</feature>
<keyword evidence="1" id="KW-0805">Transcription regulation</keyword>
<feature type="transmembrane region" description="Helical" evidence="4">
    <location>
        <begin position="314"/>
        <end position="334"/>
    </location>
</feature>
<keyword evidence="4" id="KW-1133">Transmembrane helix</keyword>
<dbReference type="GO" id="GO:0043565">
    <property type="term" value="F:sequence-specific DNA binding"/>
    <property type="evidence" value="ECO:0007669"/>
    <property type="project" value="InterPro"/>
</dbReference>
<sequence>MKFLPQSLQVFKMNSIFIKLLFCFTAFIVLSISIVGALSYANSSKRLLQEVKKSNILILKQTRDSIDKELTRINDICLKLALDNRVGKASYLSYEETASNEDIYNDISGFLNSLRETNDIASNIWIRFNKSKNIVNFENVYREDVFLKEVCVYKSKVDWEKVFHENYVLSSIGRQEIYFNYASNPVVTFVRSIPVGSINPTATVAANIDEKMLSNVIGAMNQNAPILTYIIDSKDNVIFCNDQQYQYSGDDRFIKGILDKYAPVASDKEGEINGNIDGKRLTIEFTSSNVNDWRYITLIPNSFIASKVYDIRNITILTVVLSFFVGLILSYILATRVYDPINRIIGYLGIINNNRKVESGSRKGDNEFLFINNIIDYVYSENETLRESFSKSVPMLKEKLLNDLLDGKVADINFKEAIENIGLQLPFNMFQVIVFEIDDYSSMAKNSKRRFDMGVTELIESIASKVFIKDARVYAVKKGTDKVTAIINEGDSCEDIGAFNDFLDKANKYFSQNFGITFTIGIGKAYNGYENCSGSFIEALFALKYKVVKGQNTIIHIDEVSSIPQNIFEYPIESEKHIVNKLKSGDMQSIRLMLDDLFSRNLSGNASPAMINNFFNALVGTLVRTVYEIQAAIEDVFESQSDLYNEISMKNTIMEKKDCILFFFGEVTDFVNSKKSSHNLKVYEKVIKFIENNYERELSLDNVSDSVGLSPSYLSLVFKEVSGMNFVEYVNRYRISQAKILLREIGLTVSEISERAGYSNANTFIKVFKKYEGITPGQFRETYKS</sequence>
<evidence type="ECO:0000256" key="4">
    <source>
        <dbReference type="SAM" id="Phobius"/>
    </source>
</evidence>
<name>A0A369AHT7_9FIRM</name>
<keyword evidence="2" id="KW-0238">DNA-binding</keyword>
<keyword evidence="4" id="KW-0472">Membrane</keyword>
<dbReference type="Pfam" id="PF12833">
    <property type="entry name" value="HTH_18"/>
    <property type="match status" value="1"/>
</dbReference>
<comment type="caution">
    <text evidence="6">The sequence shown here is derived from an EMBL/GenBank/DDBJ whole genome shotgun (WGS) entry which is preliminary data.</text>
</comment>
<evidence type="ECO:0000313" key="6">
    <source>
        <dbReference type="EMBL" id="RCX08665.1"/>
    </source>
</evidence>
<dbReference type="PROSITE" id="PS01124">
    <property type="entry name" value="HTH_ARAC_FAMILY_2"/>
    <property type="match status" value="1"/>
</dbReference>
<protein>
    <submittedName>
        <fullName evidence="6">AraC family transcriptional regulator</fullName>
    </submittedName>
</protein>
<dbReference type="PANTHER" id="PTHR43280">
    <property type="entry name" value="ARAC-FAMILY TRANSCRIPTIONAL REGULATOR"/>
    <property type="match status" value="1"/>
</dbReference>
<dbReference type="InterPro" id="IPR020449">
    <property type="entry name" value="Tscrpt_reg_AraC-type_HTH"/>
</dbReference>
<feature type="domain" description="HTH araC/xylS-type" evidence="5">
    <location>
        <begin position="684"/>
        <end position="782"/>
    </location>
</feature>
<accession>A0A369AHT7</accession>
<dbReference type="EMBL" id="QPJT01000041">
    <property type="protein sequence ID" value="RCX08665.1"/>
    <property type="molecule type" value="Genomic_DNA"/>
</dbReference>
<dbReference type="SMART" id="SM00342">
    <property type="entry name" value="HTH_ARAC"/>
    <property type="match status" value="1"/>
</dbReference>